<evidence type="ECO:0000256" key="8">
    <source>
        <dbReference type="SAM" id="Phobius"/>
    </source>
</evidence>
<evidence type="ECO:0000313" key="13">
    <source>
        <dbReference type="EMBL" id="CAF4210776.1"/>
    </source>
</evidence>
<dbReference type="PROSITE" id="PS50262">
    <property type="entry name" value="G_PROTEIN_RECEP_F1_2"/>
    <property type="match status" value="1"/>
</dbReference>
<dbReference type="PANTHER" id="PTHR24243:SF230">
    <property type="entry name" value="G-PROTEIN COUPLED RECEPTORS FAMILY 1 PROFILE DOMAIN-CONTAINING PROTEIN"/>
    <property type="match status" value="1"/>
</dbReference>
<dbReference type="Proteomes" id="UP000663868">
    <property type="component" value="Unassembled WGS sequence"/>
</dbReference>
<keyword evidence="4" id="KW-0297">G-protein coupled receptor</keyword>
<evidence type="ECO:0000256" key="1">
    <source>
        <dbReference type="ARBA" id="ARBA00004141"/>
    </source>
</evidence>
<evidence type="ECO:0000256" key="2">
    <source>
        <dbReference type="ARBA" id="ARBA00022692"/>
    </source>
</evidence>
<evidence type="ECO:0000256" key="6">
    <source>
        <dbReference type="ARBA" id="ARBA00023170"/>
    </source>
</evidence>
<dbReference type="Proteomes" id="UP000663860">
    <property type="component" value="Unassembled WGS sequence"/>
</dbReference>
<dbReference type="EMBL" id="CAJNON010000154">
    <property type="protein sequence ID" value="CAF1042907.1"/>
    <property type="molecule type" value="Genomic_DNA"/>
</dbReference>
<dbReference type="GO" id="GO:0004930">
    <property type="term" value="F:G protein-coupled receptor activity"/>
    <property type="evidence" value="ECO:0007669"/>
    <property type="project" value="UniProtKB-KW"/>
</dbReference>
<evidence type="ECO:0000313" key="10">
    <source>
        <dbReference type="EMBL" id="CAF0968564.1"/>
    </source>
</evidence>
<dbReference type="Proteomes" id="UP000663891">
    <property type="component" value="Unassembled WGS sequence"/>
</dbReference>
<evidence type="ECO:0000256" key="5">
    <source>
        <dbReference type="ARBA" id="ARBA00023136"/>
    </source>
</evidence>
<keyword evidence="5 8" id="KW-0472">Membrane</keyword>
<evidence type="ECO:0000313" key="12">
    <source>
        <dbReference type="EMBL" id="CAF3852184.1"/>
    </source>
</evidence>
<keyword evidence="7" id="KW-0807">Transducer</keyword>
<evidence type="ECO:0000259" key="9">
    <source>
        <dbReference type="PROSITE" id="PS50262"/>
    </source>
</evidence>
<keyword evidence="2 8" id="KW-0812">Transmembrane</keyword>
<dbReference type="InterPro" id="IPR017452">
    <property type="entry name" value="GPCR_Rhodpsn_7TM"/>
</dbReference>
<dbReference type="GO" id="GO:0005886">
    <property type="term" value="C:plasma membrane"/>
    <property type="evidence" value="ECO:0007669"/>
    <property type="project" value="TreeGrafter"/>
</dbReference>
<evidence type="ECO:0000313" key="11">
    <source>
        <dbReference type="EMBL" id="CAF1042907.1"/>
    </source>
</evidence>
<protein>
    <recommendedName>
        <fullName evidence="9">G-protein coupled receptors family 1 profile domain-containing protein</fullName>
    </recommendedName>
</protein>
<dbReference type="EMBL" id="CAJNOE010000140">
    <property type="protein sequence ID" value="CAF0968564.1"/>
    <property type="molecule type" value="Genomic_DNA"/>
</dbReference>
<gene>
    <name evidence="10" type="ORF">IZO911_LOCUS15911</name>
    <name evidence="13" type="ORF">KXQ929_LOCUS40638</name>
    <name evidence="12" type="ORF">OKA104_LOCUS21560</name>
    <name evidence="11" type="ORF">VCS650_LOCUS16969</name>
</gene>
<sequence length="324" mass="37719">MSTQDRLIFATRQVHIYFGLPVMILGVIGGIFNIIIFTTLKTFRETTCAFYLTAVSVVNIIELLIALFVRVLSEGFSTDIRRTPWVCKIQIYMAVWCFLVSMTYVCLATIDQFLSMSHYRRLSNLRFARRCIFIAGIFWGLYSTCSLIYWDAPLGICMIINSNFAMYATRFQYPILYGVLPLTTMTTFSLLAFYNARTLISRQINIIRLSRDRQLTAMTLFHVVFVVITTLPYIIYFIYSLEQTTTNSEQIARNNLIYVILLLIFYLSFAGSFYIYSCVSKRFRQQFIFVISNACIKQCQQWMNKRNTNQIVPSIETIDDIELT</sequence>
<dbReference type="Proteomes" id="UP000663881">
    <property type="component" value="Unassembled WGS sequence"/>
</dbReference>
<feature type="transmembrane region" description="Helical" evidence="8">
    <location>
        <begin position="89"/>
        <end position="110"/>
    </location>
</feature>
<feature type="transmembrane region" description="Helical" evidence="8">
    <location>
        <begin position="175"/>
        <end position="194"/>
    </location>
</feature>
<name>A0A814K0M4_9BILA</name>
<dbReference type="EMBL" id="CAJOAY010001508">
    <property type="protein sequence ID" value="CAF3852184.1"/>
    <property type="molecule type" value="Genomic_DNA"/>
</dbReference>
<dbReference type="AlphaFoldDB" id="A0A814K0M4"/>
<dbReference type="SUPFAM" id="SSF81321">
    <property type="entry name" value="Family A G protein-coupled receptor-like"/>
    <property type="match status" value="1"/>
</dbReference>
<feature type="domain" description="G-protein coupled receptors family 1 profile" evidence="9">
    <location>
        <begin position="29"/>
        <end position="276"/>
    </location>
</feature>
<comment type="subcellular location">
    <subcellularLocation>
        <location evidence="1">Membrane</location>
        <topology evidence="1">Multi-pass membrane protein</topology>
    </subcellularLocation>
</comment>
<keyword evidence="6" id="KW-0675">Receptor</keyword>
<accession>A0A814K0M4</accession>
<evidence type="ECO:0000256" key="7">
    <source>
        <dbReference type="ARBA" id="ARBA00023224"/>
    </source>
</evidence>
<feature type="transmembrane region" description="Helical" evidence="8">
    <location>
        <begin position="16"/>
        <end position="37"/>
    </location>
</feature>
<proteinExistence type="predicted"/>
<evidence type="ECO:0000256" key="3">
    <source>
        <dbReference type="ARBA" id="ARBA00022989"/>
    </source>
</evidence>
<organism evidence="11 14">
    <name type="scientific">Adineta steineri</name>
    <dbReference type="NCBI Taxonomy" id="433720"/>
    <lineage>
        <taxon>Eukaryota</taxon>
        <taxon>Metazoa</taxon>
        <taxon>Spiralia</taxon>
        <taxon>Gnathifera</taxon>
        <taxon>Rotifera</taxon>
        <taxon>Eurotatoria</taxon>
        <taxon>Bdelloidea</taxon>
        <taxon>Adinetida</taxon>
        <taxon>Adinetidae</taxon>
        <taxon>Adineta</taxon>
    </lineage>
</organism>
<dbReference type="Gene3D" id="1.20.1070.10">
    <property type="entry name" value="Rhodopsin 7-helix transmembrane proteins"/>
    <property type="match status" value="1"/>
</dbReference>
<dbReference type="EMBL" id="CAJOBB010008563">
    <property type="protein sequence ID" value="CAF4210776.1"/>
    <property type="molecule type" value="Genomic_DNA"/>
</dbReference>
<feature type="transmembrane region" description="Helical" evidence="8">
    <location>
        <begin position="256"/>
        <end position="276"/>
    </location>
</feature>
<feature type="transmembrane region" description="Helical" evidence="8">
    <location>
        <begin position="215"/>
        <end position="236"/>
    </location>
</feature>
<evidence type="ECO:0000256" key="4">
    <source>
        <dbReference type="ARBA" id="ARBA00023040"/>
    </source>
</evidence>
<dbReference type="OrthoDB" id="9996052at2759"/>
<dbReference type="PANTHER" id="PTHR24243">
    <property type="entry name" value="G-PROTEIN COUPLED RECEPTOR"/>
    <property type="match status" value="1"/>
</dbReference>
<feature type="transmembrane region" description="Helical" evidence="8">
    <location>
        <begin position="131"/>
        <end position="150"/>
    </location>
</feature>
<feature type="transmembrane region" description="Helical" evidence="8">
    <location>
        <begin position="49"/>
        <end position="69"/>
    </location>
</feature>
<keyword evidence="3 8" id="KW-1133">Transmembrane helix</keyword>
<evidence type="ECO:0000313" key="14">
    <source>
        <dbReference type="Proteomes" id="UP000663891"/>
    </source>
</evidence>
<reference evidence="11" key="1">
    <citation type="submission" date="2021-02" db="EMBL/GenBank/DDBJ databases">
        <authorList>
            <person name="Nowell W R."/>
        </authorList>
    </citation>
    <scope>NUCLEOTIDE SEQUENCE</scope>
</reference>
<comment type="caution">
    <text evidence="11">The sequence shown here is derived from an EMBL/GenBank/DDBJ whole genome shotgun (WGS) entry which is preliminary data.</text>
</comment>